<reference evidence="2" key="1">
    <citation type="journal article" date="2019" name="Int. J. Syst. Evol. Microbiol.">
        <title>The Global Catalogue of Microorganisms (GCM) 10K type strain sequencing project: providing services to taxonomists for standard genome sequencing and annotation.</title>
        <authorList>
            <consortium name="The Broad Institute Genomics Platform"/>
            <consortium name="The Broad Institute Genome Sequencing Center for Infectious Disease"/>
            <person name="Wu L."/>
            <person name="Ma J."/>
        </authorList>
    </citation>
    <scope>NUCLEOTIDE SEQUENCE [LARGE SCALE GENOMIC DNA]</scope>
    <source>
        <strain evidence="2">JCM 14370</strain>
    </source>
</reference>
<dbReference type="Gene3D" id="3.20.20.370">
    <property type="entry name" value="Glycoside hydrolase/deacetylase"/>
    <property type="match status" value="1"/>
</dbReference>
<dbReference type="EMBL" id="BMOD01000002">
    <property type="protein sequence ID" value="GGJ23792.1"/>
    <property type="molecule type" value="Genomic_DNA"/>
</dbReference>
<proteinExistence type="predicted"/>
<dbReference type="PANTHER" id="PTHR30292">
    <property type="entry name" value="UNCHARACTERIZED PROTEIN YBGL-RELATED"/>
    <property type="match status" value="1"/>
</dbReference>
<keyword evidence="2" id="KW-1185">Reference proteome</keyword>
<dbReference type="NCBIfam" id="NF003814">
    <property type="entry name" value="PRK05406.1-3"/>
    <property type="match status" value="1"/>
</dbReference>
<evidence type="ECO:0000313" key="1">
    <source>
        <dbReference type="EMBL" id="GGJ23792.1"/>
    </source>
</evidence>
<organism evidence="1 2">
    <name type="scientific">Deinococcus roseus</name>
    <dbReference type="NCBI Taxonomy" id="392414"/>
    <lineage>
        <taxon>Bacteria</taxon>
        <taxon>Thermotogati</taxon>
        <taxon>Deinococcota</taxon>
        <taxon>Deinococci</taxon>
        <taxon>Deinococcales</taxon>
        <taxon>Deinococcaceae</taxon>
        <taxon>Deinococcus</taxon>
    </lineage>
</organism>
<dbReference type="RefSeq" id="WP_189000083.1">
    <property type="nucleotide sequence ID" value="NZ_BMOD01000002.1"/>
</dbReference>
<evidence type="ECO:0000313" key="2">
    <source>
        <dbReference type="Proteomes" id="UP000632222"/>
    </source>
</evidence>
<dbReference type="PANTHER" id="PTHR30292:SF0">
    <property type="entry name" value="5-OXOPROLINASE SUBUNIT A"/>
    <property type="match status" value="1"/>
</dbReference>
<comment type="caution">
    <text evidence="1">The sequence shown here is derived from an EMBL/GenBank/DDBJ whole genome shotgun (WGS) entry which is preliminary data.</text>
</comment>
<accession>A0ABQ2CWU6</accession>
<dbReference type="Proteomes" id="UP000632222">
    <property type="component" value="Unassembled WGS sequence"/>
</dbReference>
<name>A0ABQ2CWU6_9DEIO</name>
<dbReference type="CDD" id="cd10787">
    <property type="entry name" value="LamB_YcsF_like"/>
    <property type="match status" value="1"/>
</dbReference>
<sequence length="240" mass="26220">MDRILDLNCDLGEGAAFDRELIELIDSANIACGFHAGSPSLLRETALLCLDHGVHIGAHPGHLDRENFGRLEHPLTPQEVYELVTFQVAGVLGILNPLDLPLHHVKLHGALYNQTARDLKLARAAVHGILEQHQDVVFYGLAGSAQIQAAQEIGMKVWQEAFLDRTYQPEGSLTPRSHPQALHQSTEAALQQALNIADGFVVALNGERIELQADTLCLHGDGAHAVEFARTVREALKHRG</sequence>
<protein>
    <submittedName>
        <fullName evidence="1">UPF0271 protein</fullName>
    </submittedName>
</protein>
<dbReference type="InterPro" id="IPR005501">
    <property type="entry name" value="LamB/YcsF/PxpA-like"/>
</dbReference>
<dbReference type="NCBIfam" id="NF003816">
    <property type="entry name" value="PRK05406.1-5"/>
    <property type="match status" value="1"/>
</dbReference>
<dbReference type="InterPro" id="IPR011330">
    <property type="entry name" value="Glyco_hydro/deAcase_b/a-brl"/>
</dbReference>
<dbReference type="Pfam" id="PF03746">
    <property type="entry name" value="LamB_YcsF"/>
    <property type="match status" value="1"/>
</dbReference>
<gene>
    <name evidence="1" type="ORF">GCM10008938_07470</name>
</gene>
<dbReference type="SUPFAM" id="SSF88713">
    <property type="entry name" value="Glycoside hydrolase/deacetylase"/>
    <property type="match status" value="1"/>
</dbReference>